<dbReference type="SUPFAM" id="SSF52540">
    <property type="entry name" value="P-loop containing nucleoside triphosphate hydrolases"/>
    <property type="match status" value="1"/>
</dbReference>
<proteinExistence type="predicted"/>
<gene>
    <name evidence="4" type="ORF">HLH25_03780</name>
    <name evidence="3" type="ORF">HLH26_05840</name>
</gene>
<evidence type="ECO:0000256" key="2">
    <source>
        <dbReference type="PIRSR" id="PIRSR007531-2"/>
    </source>
</evidence>
<dbReference type="InterPro" id="IPR027417">
    <property type="entry name" value="P-loop_NTPase"/>
</dbReference>
<dbReference type="Gene3D" id="3.40.50.300">
    <property type="entry name" value="P-loop containing nucleotide triphosphate hydrolases"/>
    <property type="match status" value="1"/>
</dbReference>
<sequence length="186" mass="20150">MVRRSCVVILNGVGSVGKSSAARAFQELTERPFLHVAMDDFIGMLPPRLLGHPDGLAFVPEIADGYPAMAIRGGPVMGRLMHGMRHAVAALAGQGNDLIVDDVMLDAADARAYRALLAGCDVRLVGLFAPLEVLEERERARGDRAIGLARWQYGRVHRNMDYDLELDTAGMTPVQVAQGIRDAFAL</sequence>
<name>A0A7W4NRZ0_9PROT</name>
<keyword evidence="5" id="KW-1185">Reference proteome</keyword>
<evidence type="ECO:0000313" key="4">
    <source>
        <dbReference type="EMBL" id="MBB2192770.1"/>
    </source>
</evidence>
<evidence type="ECO:0000256" key="1">
    <source>
        <dbReference type="PIRSR" id="PIRSR007531-1"/>
    </source>
</evidence>
<evidence type="ECO:0000313" key="6">
    <source>
        <dbReference type="Proteomes" id="UP000561077"/>
    </source>
</evidence>
<evidence type="ECO:0000313" key="3">
    <source>
        <dbReference type="EMBL" id="MBB2164066.1"/>
    </source>
</evidence>
<dbReference type="GO" id="GO:0005524">
    <property type="term" value="F:ATP binding"/>
    <property type="evidence" value="ECO:0007669"/>
    <property type="project" value="InterPro"/>
</dbReference>
<dbReference type="Proteomes" id="UP000561077">
    <property type="component" value="Unassembled WGS sequence"/>
</dbReference>
<organism evidence="3 6">
    <name type="scientific">Gluconacetobacter dulcium</name>
    <dbReference type="NCBI Taxonomy" id="2729096"/>
    <lineage>
        <taxon>Bacteria</taxon>
        <taxon>Pseudomonadati</taxon>
        <taxon>Pseudomonadota</taxon>
        <taxon>Alphaproteobacteria</taxon>
        <taxon>Acetobacterales</taxon>
        <taxon>Acetobacteraceae</taxon>
        <taxon>Gluconacetobacter</taxon>
    </lineage>
</organism>
<dbReference type="RefSeq" id="WP_182972801.1">
    <property type="nucleotide sequence ID" value="NZ_JABEQN010000003.1"/>
</dbReference>
<evidence type="ECO:0000313" key="5">
    <source>
        <dbReference type="Proteomes" id="UP000540490"/>
    </source>
</evidence>
<feature type="active site" evidence="1">
    <location>
        <position position="39"/>
    </location>
</feature>
<reference evidence="5 6" key="1">
    <citation type="submission" date="2020-04" db="EMBL/GenBank/DDBJ databases">
        <title>Description of novel Gluconacetobacter.</title>
        <authorList>
            <person name="Sombolestani A."/>
        </authorList>
    </citation>
    <scope>NUCLEOTIDE SEQUENCE [LARGE SCALE GENOMIC DNA]</scope>
    <source>
        <strain evidence="4 5">LMG 1728</strain>
        <strain evidence="3 6">LMG 1731</strain>
    </source>
</reference>
<dbReference type="PIRSF" id="PIRSF007531">
    <property type="entry name" value="CPT"/>
    <property type="match status" value="1"/>
</dbReference>
<dbReference type="Proteomes" id="UP000540490">
    <property type="component" value="Unassembled WGS sequence"/>
</dbReference>
<accession>A0A7W4NRZ0</accession>
<dbReference type="EMBL" id="JABEQN010000003">
    <property type="protein sequence ID" value="MBB2192770.1"/>
    <property type="molecule type" value="Genomic_DNA"/>
</dbReference>
<dbReference type="InterPro" id="IPR012853">
    <property type="entry name" value="CPT"/>
</dbReference>
<dbReference type="AlphaFoldDB" id="A0A7W4NRZ0"/>
<protein>
    <submittedName>
        <fullName evidence="3">AAA family ATPase</fullName>
    </submittedName>
</protein>
<dbReference type="GO" id="GO:0016740">
    <property type="term" value="F:transferase activity"/>
    <property type="evidence" value="ECO:0007669"/>
    <property type="project" value="InterPro"/>
</dbReference>
<dbReference type="EMBL" id="JABEQO010000005">
    <property type="protein sequence ID" value="MBB2164066.1"/>
    <property type="molecule type" value="Genomic_DNA"/>
</dbReference>
<feature type="binding site" evidence="2">
    <location>
        <begin position="12"/>
        <end position="19"/>
    </location>
    <ligand>
        <name>ATP</name>
        <dbReference type="ChEBI" id="CHEBI:30616"/>
    </ligand>
</feature>
<comment type="caution">
    <text evidence="3">The sequence shown here is derived from an EMBL/GenBank/DDBJ whole genome shotgun (WGS) entry which is preliminary data.</text>
</comment>
<dbReference type="Pfam" id="PF07931">
    <property type="entry name" value="CPT"/>
    <property type="match status" value="1"/>
</dbReference>